<gene>
    <name evidence="5" type="primary">ssb</name>
    <name evidence="5" type="ORF">E1269_28765</name>
</gene>
<dbReference type="InterPro" id="IPR012340">
    <property type="entry name" value="NA-bd_OB-fold"/>
</dbReference>
<dbReference type="RefSeq" id="WP_131901131.1">
    <property type="nucleotide sequence ID" value="NZ_SMKZ01000067.1"/>
</dbReference>
<dbReference type="OrthoDB" id="4427276at2"/>
<dbReference type="Proteomes" id="UP000294739">
    <property type="component" value="Unassembled WGS sequence"/>
</dbReference>
<dbReference type="PROSITE" id="PS50935">
    <property type="entry name" value="SSB"/>
    <property type="match status" value="1"/>
</dbReference>
<feature type="region of interest" description="Disordered" evidence="4">
    <location>
        <begin position="1"/>
        <end position="25"/>
    </location>
</feature>
<sequence>MSDTNVTVTGNVASDVQSKPTPGGALTSFRLASQRRFYNRRTGRWVDDDPAFYRVVCWRSLAENVRDCLRKGEPVVVQGRLKLKDWTDSQGHTRTDAEIDAWSVGYDLMRGTAVFTRSRRQVTVEDDEDPLDLIRSQQRANAAQDVIVDPSTGEVFTVSQLRGADERPGHGPGAGGPSGDSQPADDAAGPVLAGGAGRAIRGRGSDGPELDGDRAGVARSRADGGALGGDLAGLDGARARFAAPGNDGAGLGRAGDGSSPGEPTRGGAEFHSGSGNGHGSGRRASRAAQDEPGGDERGADERADDEPGGDRLGGDGPGGDRLGGGRPGGDGLVPSTAAGGDRPALGDTPSAAAAEPPRPARAPRTTRTTRAGSSTRAKQPSGVTG</sequence>
<dbReference type="HAMAP" id="MF_00984">
    <property type="entry name" value="SSB"/>
    <property type="match status" value="1"/>
</dbReference>
<feature type="compositionally biased region" description="Gly residues" evidence="4">
    <location>
        <begin position="314"/>
        <end position="331"/>
    </location>
</feature>
<protein>
    <recommendedName>
        <fullName evidence="2 3">Single-stranded DNA-binding protein</fullName>
        <shortName evidence="2">SSB</shortName>
    </recommendedName>
</protein>
<evidence type="ECO:0000256" key="1">
    <source>
        <dbReference type="ARBA" id="ARBA00023125"/>
    </source>
</evidence>
<organism evidence="5 6">
    <name type="scientific">Jiangella asiatica</name>
    <dbReference type="NCBI Taxonomy" id="2530372"/>
    <lineage>
        <taxon>Bacteria</taxon>
        <taxon>Bacillati</taxon>
        <taxon>Actinomycetota</taxon>
        <taxon>Actinomycetes</taxon>
        <taxon>Jiangellales</taxon>
        <taxon>Jiangellaceae</taxon>
        <taxon>Jiangella</taxon>
    </lineage>
</organism>
<dbReference type="AlphaFoldDB" id="A0A4V2YZS7"/>
<comment type="caution">
    <text evidence="2">Lacks conserved residue(s) required for the propagation of feature annotation.</text>
</comment>
<dbReference type="Pfam" id="PF00436">
    <property type="entry name" value="SSB"/>
    <property type="match status" value="1"/>
</dbReference>
<accession>A0A4V2YZS7</accession>
<dbReference type="CDD" id="cd04496">
    <property type="entry name" value="SSB_OBF"/>
    <property type="match status" value="1"/>
</dbReference>
<evidence type="ECO:0000256" key="2">
    <source>
        <dbReference type="HAMAP-Rule" id="MF_00984"/>
    </source>
</evidence>
<feature type="compositionally biased region" description="Polar residues" evidence="4">
    <location>
        <begin position="1"/>
        <end position="20"/>
    </location>
</feature>
<dbReference type="SUPFAM" id="SSF50249">
    <property type="entry name" value="Nucleic acid-binding proteins"/>
    <property type="match status" value="1"/>
</dbReference>
<evidence type="ECO:0000313" key="6">
    <source>
        <dbReference type="Proteomes" id="UP000294739"/>
    </source>
</evidence>
<dbReference type="InParanoid" id="A0A4V2YZS7"/>
<dbReference type="GO" id="GO:0003697">
    <property type="term" value="F:single-stranded DNA binding"/>
    <property type="evidence" value="ECO:0007669"/>
    <property type="project" value="UniProtKB-UniRule"/>
</dbReference>
<keyword evidence="1 2" id="KW-0238">DNA-binding</keyword>
<dbReference type="GO" id="GO:0006260">
    <property type="term" value="P:DNA replication"/>
    <property type="evidence" value="ECO:0007669"/>
    <property type="project" value="InterPro"/>
</dbReference>
<name>A0A4V2YZS7_9ACTN</name>
<comment type="subunit">
    <text evidence="2">Homotetramer.</text>
</comment>
<dbReference type="Gene3D" id="2.40.50.140">
    <property type="entry name" value="Nucleic acid-binding proteins"/>
    <property type="match status" value="1"/>
</dbReference>
<evidence type="ECO:0000313" key="5">
    <source>
        <dbReference type="EMBL" id="TDD98287.1"/>
    </source>
</evidence>
<evidence type="ECO:0000256" key="3">
    <source>
        <dbReference type="RuleBase" id="RU000524"/>
    </source>
</evidence>
<dbReference type="EMBL" id="SMKZ01000067">
    <property type="protein sequence ID" value="TDD98287.1"/>
    <property type="molecule type" value="Genomic_DNA"/>
</dbReference>
<keyword evidence="6" id="KW-1185">Reference proteome</keyword>
<feature type="region of interest" description="Disordered" evidence="4">
    <location>
        <begin position="162"/>
        <end position="385"/>
    </location>
</feature>
<evidence type="ECO:0000256" key="4">
    <source>
        <dbReference type="SAM" id="MobiDB-lite"/>
    </source>
</evidence>
<feature type="compositionally biased region" description="Low complexity" evidence="4">
    <location>
        <begin position="362"/>
        <end position="377"/>
    </location>
</feature>
<dbReference type="InterPro" id="IPR011344">
    <property type="entry name" value="ssDNA-bd"/>
</dbReference>
<dbReference type="InterPro" id="IPR000424">
    <property type="entry name" value="Primosome_PriB/ssb"/>
</dbReference>
<comment type="caution">
    <text evidence="5">The sequence shown here is derived from an EMBL/GenBank/DDBJ whole genome shotgun (WGS) entry which is preliminary data.</text>
</comment>
<feature type="compositionally biased region" description="Basic and acidic residues" evidence="4">
    <location>
        <begin position="203"/>
        <end position="222"/>
    </location>
</feature>
<dbReference type="NCBIfam" id="TIGR00621">
    <property type="entry name" value="ssb"/>
    <property type="match status" value="1"/>
</dbReference>
<proteinExistence type="inferred from homology"/>
<reference evidence="5 6" key="1">
    <citation type="submission" date="2019-03" db="EMBL/GenBank/DDBJ databases">
        <title>Draft genome sequences of novel Actinobacteria.</title>
        <authorList>
            <person name="Sahin N."/>
            <person name="Ay H."/>
            <person name="Saygin H."/>
        </authorList>
    </citation>
    <scope>NUCLEOTIDE SEQUENCE [LARGE SCALE GENOMIC DNA]</scope>
    <source>
        <strain evidence="5 6">5K138</strain>
    </source>
</reference>